<dbReference type="InterPro" id="IPR015919">
    <property type="entry name" value="Cadherin-like_sf"/>
</dbReference>
<feature type="domain" description="Cadherin" evidence="9">
    <location>
        <begin position="1150"/>
        <end position="1252"/>
    </location>
</feature>
<dbReference type="Pfam" id="PF00353">
    <property type="entry name" value="HemolysinCabind"/>
    <property type="match status" value="17"/>
</dbReference>
<evidence type="ECO:0000313" key="11">
    <source>
        <dbReference type="Proteomes" id="UP000198703"/>
    </source>
</evidence>
<dbReference type="PROSITE" id="PS50268">
    <property type="entry name" value="CADHERIN_2"/>
    <property type="match status" value="6"/>
</dbReference>
<keyword evidence="3" id="KW-0964">Secreted</keyword>
<dbReference type="InterPro" id="IPR011049">
    <property type="entry name" value="Serralysin-like_metalloprot_C"/>
</dbReference>
<dbReference type="OrthoDB" id="8421704at2"/>
<name>A0A1H4DKE0_9RHOB</name>
<reference evidence="10 11" key="1">
    <citation type="submission" date="2016-10" db="EMBL/GenBank/DDBJ databases">
        <authorList>
            <person name="de Groot N.N."/>
        </authorList>
    </citation>
    <scope>NUCLEOTIDE SEQUENCE [LARGE SCALE GENOMIC DNA]</scope>
    <source>
        <strain evidence="10 11">DSM 15345</strain>
    </source>
</reference>
<evidence type="ECO:0000256" key="4">
    <source>
        <dbReference type="ARBA" id="ARBA00022656"/>
    </source>
</evidence>
<evidence type="ECO:0000313" key="10">
    <source>
        <dbReference type="EMBL" id="SEA73047.1"/>
    </source>
</evidence>
<dbReference type="GO" id="GO:0007156">
    <property type="term" value="P:homophilic cell adhesion via plasma membrane adhesion molecules"/>
    <property type="evidence" value="ECO:0007669"/>
    <property type="project" value="InterPro"/>
</dbReference>
<dbReference type="PRINTS" id="PR00313">
    <property type="entry name" value="CABNDNGRPT"/>
</dbReference>
<feature type="compositionally biased region" description="Low complexity" evidence="8">
    <location>
        <begin position="133"/>
        <end position="176"/>
    </location>
</feature>
<evidence type="ECO:0000256" key="3">
    <source>
        <dbReference type="ARBA" id="ARBA00022525"/>
    </source>
</evidence>
<dbReference type="GO" id="GO:0090729">
    <property type="term" value="F:toxin activity"/>
    <property type="evidence" value="ECO:0007669"/>
    <property type="project" value="UniProtKB-KW"/>
</dbReference>
<feature type="region of interest" description="Disordered" evidence="8">
    <location>
        <begin position="54"/>
        <end position="77"/>
    </location>
</feature>
<feature type="region of interest" description="Disordered" evidence="8">
    <location>
        <begin position="2053"/>
        <end position="2095"/>
    </location>
</feature>
<evidence type="ECO:0000256" key="8">
    <source>
        <dbReference type="SAM" id="MobiDB-lite"/>
    </source>
</evidence>
<dbReference type="Gene3D" id="2.150.10.10">
    <property type="entry name" value="Serralysin-like metalloprotease, C-terminal"/>
    <property type="match status" value="11"/>
</dbReference>
<dbReference type="InterPro" id="IPR002126">
    <property type="entry name" value="Cadherin-like_dom"/>
</dbReference>
<feature type="region of interest" description="Disordered" evidence="8">
    <location>
        <begin position="1287"/>
        <end position="1306"/>
    </location>
</feature>
<feature type="region of interest" description="Disordered" evidence="8">
    <location>
        <begin position="948"/>
        <end position="1069"/>
    </location>
</feature>
<keyword evidence="6" id="KW-0843">Virulence</keyword>
<evidence type="ECO:0000259" key="9">
    <source>
        <dbReference type="PROSITE" id="PS50268"/>
    </source>
</evidence>
<dbReference type="InterPro" id="IPR001343">
    <property type="entry name" value="Hemolysn_Ca-bd"/>
</dbReference>
<feature type="domain" description="Cadherin" evidence="9">
    <location>
        <begin position="726"/>
        <end position="829"/>
    </location>
</feature>
<dbReference type="CDD" id="cd11304">
    <property type="entry name" value="Cadherin_repeat"/>
    <property type="match status" value="7"/>
</dbReference>
<keyword evidence="7" id="KW-0472">Membrane</keyword>
<feature type="domain" description="Cadherin" evidence="9">
    <location>
        <begin position="829"/>
        <end position="927"/>
    </location>
</feature>
<evidence type="ECO:0000256" key="1">
    <source>
        <dbReference type="ARBA" id="ARBA00004370"/>
    </source>
</evidence>
<dbReference type="PANTHER" id="PTHR38340:SF1">
    <property type="entry name" value="S-LAYER PROTEIN"/>
    <property type="match status" value="1"/>
</dbReference>
<feature type="region of interest" description="Disordered" evidence="8">
    <location>
        <begin position="1747"/>
        <end position="1810"/>
    </location>
</feature>
<feature type="compositionally biased region" description="Basic and acidic residues" evidence="8">
    <location>
        <begin position="1"/>
        <end position="35"/>
    </location>
</feature>
<keyword evidence="5" id="KW-0677">Repeat</keyword>
<dbReference type="SUPFAM" id="SSF49313">
    <property type="entry name" value="Cadherin-like"/>
    <property type="match status" value="6"/>
</dbReference>
<feature type="domain" description="Cadherin" evidence="9">
    <location>
        <begin position="1386"/>
        <end position="1495"/>
    </location>
</feature>
<dbReference type="InterPro" id="IPR003995">
    <property type="entry name" value="RTX_toxin_determinant-A"/>
</dbReference>
<keyword evidence="4" id="KW-0800">Toxin</keyword>
<evidence type="ECO:0000256" key="7">
    <source>
        <dbReference type="ARBA" id="ARBA00023136"/>
    </source>
</evidence>
<feature type="compositionally biased region" description="Gly residues" evidence="8">
    <location>
        <begin position="1600"/>
        <end position="1614"/>
    </location>
</feature>
<dbReference type="SUPFAM" id="SSF51120">
    <property type="entry name" value="beta-Roll"/>
    <property type="match status" value="8"/>
</dbReference>
<accession>A0A1H4DKE0</accession>
<feature type="region of interest" description="Disordered" evidence="8">
    <location>
        <begin position="1"/>
        <end position="40"/>
    </location>
</feature>
<dbReference type="Gene3D" id="2.60.40.60">
    <property type="entry name" value="Cadherins"/>
    <property type="match status" value="4"/>
</dbReference>
<feature type="compositionally biased region" description="Low complexity" evidence="8">
    <location>
        <begin position="272"/>
        <end position="283"/>
    </location>
</feature>
<dbReference type="GO" id="GO:0016020">
    <property type="term" value="C:membrane"/>
    <property type="evidence" value="ECO:0007669"/>
    <property type="project" value="UniProtKB-SubCell"/>
</dbReference>
<comment type="subcellular location">
    <subcellularLocation>
        <location evidence="1">Membrane</location>
    </subcellularLocation>
    <subcellularLocation>
        <location evidence="2">Secreted</location>
    </subcellularLocation>
</comment>
<protein>
    <submittedName>
        <fullName evidence="10">Ca2+-binding protein, RTX toxin-related</fullName>
    </submittedName>
</protein>
<dbReference type="InterPro" id="IPR018511">
    <property type="entry name" value="Hemolysin-typ_Ca-bd_CS"/>
</dbReference>
<dbReference type="InterPro" id="IPR050557">
    <property type="entry name" value="RTX_toxin/Mannuronan_C5-epim"/>
</dbReference>
<feature type="domain" description="Cadherin" evidence="9">
    <location>
        <begin position="509"/>
        <end position="623"/>
    </location>
</feature>
<dbReference type="PROSITE" id="PS00330">
    <property type="entry name" value="HEMOLYSIN_CALCIUM"/>
    <property type="match status" value="16"/>
</dbReference>
<evidence type="ECO:0000256" key="2">
    <source>
        <dbReference type="ARBA" id="ARBA00004613"/>
    </source>
</evidence>
<sequence length="2221" mass="216988">MQEFPRGEDASAHVSGAEERPGEASREPRLQREDPGDGASLRVITAASFFGLEHGDGDVHAATGEADGGSLATANGRDAVSAAAAETARARASHDAAADADALREHLLPTPEGAAFPGGPSGLVFPEPTSPVEAAPIGPAGDDAAPAFEAAAAPWRPSSPVAADDPAPSDAETPSAGDDPSDRPAVGAPTSFPGPTARLDDRADTRNDFAGGREDPAPVDDPNAGVQRNEPARDDAAPTVAPEPQSPAPPAAKPPPAEPRTGERPTFLISETDPAAGPDAPTGAVSVTGGAIDAFTGDGLTFALLDDAGGRFAIDPDTGEITVAPGGGLDYETATRHTVVVRANGAGGASIDRALDIAVSDVAETIRLGDGGVAFVDGGVAETAIIGGTGNDTIAAHAEGGTVDGGAGADRLLGGAGNDALAGGAGSDAISGGDGVDTAIWRGALADFAVSHDAVDGGFTITDGNASDGLDEGTDRVDGVETFSFDGVELSAAEMRVEAARQANAAPEAPTAAGLTLAEDAAAGDVAATLSANDAEGDALTYTLTDASGNPVVDSDFEIVGAEIRLRAGAVLDHETSPTRTLNVTASDAFETSAPTAITIAVTDVDEAALGATGDADGAADAVDENLAAGAVVGVTARASDADGTATVTYALSDDAGGRFAIDAATGVVTTAAALDHETAASHAIEVLSTSSDGTTSSRTFTITVNDLDEAALGATGDADGAADAVDENLAAGAVVGVTARASDADGTATVTYALSDDAGGRFAIDAATGVVTTAAALDHETAASHAIEVLSTSSDGTTTSETFTITVNDLNEAALGATGDADGAADAVDENLAAGAVVGVTARASDADGTATVTYALSDDAGGRFAIDAATGVVTTAAALDHETAASHAIEVTSISSDGSTTSETFTIDVTDAAEILQLANDGASFTDTGVAETAILGGSGNDTITAHDDGGSIDGGAGDDTLQGRSGEDILTGGGGADLLQGRSGDDTLTGGAGDDTLYGEDGGDSMTGDAGADRIWGGAGADTLDGGDDDDQLHGEDGDDTLQGGGGADTLRGDAGDDVIDGGDGSDRAVYEGDLADFAVVWDDAAQRFTITDGDAADGLDEGADTVSGVEIFQFGGVAYTEQQMRVEASRQANSAPGAPSVASGGSIAENSGAGVVVATLDALDADGDPITYVITDAGGSPVVDSDFEIVGAEVRVRPGAALDFETAASRQIFVTASDAFETSAPTQIAITINDAAETIQLADGGASFTDTGVAETAILGGDGGDAITANAAGGTIDGGAGNDTLQGGVGDDSLTGGAGDDVLSGGGGGDTAVWAGDLSGFSVAWDAGTQTFTITDLNSGDGLDEGADTVTGVETFVFDGVAYTAAEMQTEAALQANSAPTAPTATGDTVAEDATAGALVATLASTDADGDPIAYVITDAGGNPVVDSDFEIVGAELRVKAGAGLDYETAPTRTLYVKASDALEESAPTQITITVNDAAETIQLADGGASFTDTGVAETAILGGDGGDAITANAAGGTIDGGAGNDTLQGGVGDDSLTGGAGDDVLNAGDGADYVLGGSGADLIRGEAGDDWLEGREGDDTIYGGDGDDVIDDDAGSGGGGADVFHGEGGNDQIYGGDDDDSLYGGAGDDTMSGETGDNYLSGGDGADELHAGGGANVMHGDADNDTFVMWAMGDSTIDGGETVTTGTDDDLLDLSNLWGTSVGVVFNDSEAGTVSDGVSTLSFTGIERLWLTDGDDQVDGSGATAGLQIDAGAGDDTLEGGAGDDILDGGDGEDGLTGGAGRDTLRGGVGSDTLMGGADDDDIDGGDGSADVAVFSGNRADYSAKSLSGDVFTVTDERANGAANEGADTVSGVEIFRFADGDVAAADLVIPGLHLVGGGGNDTLEGLGGDDTIEGRGGADRLVGDGGDDSITGGNSQDTILGGDGRDTISGGGGHDSIDSGAGDDVVTTSNGNDTIYGGAGDDIISAGGGSNWAYGGDGADLIELGGANDKAWGDAGDDTIVSGEGHDTIYGGEGHDLIDLGGGNDRAWGEDGDDTILGGLGDDTISGGLGDDSLSGDDGSDNLTGGEGNDTLDGGARNDTLDGGDGNDMLLGGDGNDSILGDLGADTLRGGAGDDTLRGGDGDDLFVYGAGDGRDGVHGGVGWVDTISLEGMGAGATVIGADRIEGDGWTAVLDSGHSVTGQGSGVIELSDDASGVIVFDDLSELDFSEIERIAY</sequence>
<dbReference type="SMART" id="SM00112">
    <property type="entry name" value="CA"/>
    <property type="match status" value="7"/>
</dbReference>
<feature type="region of interest" description="Disordered" evidence="8">
    <location>
        <begin position="1598"/>
        <end position="1643"/>
    </location>
</feature>
<feature type="compositionally biased region" description="Basic and acidic residues" evidence="8">
    <location>
        <begin position="198"/>
        <end position="216"/>
    </location>
</feature>
<feature type="region of interest" description="Disordered" evidence="8">
    <location>
        <begin position="2029"/>
        <end position="2048"/>
    </location>
</feature>
<dbReference type="RefSeq" id="WP_139284077.1">
    <property type="nucleotide sequence ID" value="NZ_FNQM01000010.1"/>
</dbReference>
<evidence type="ECO:0000256" key="5">
    <source>
        <dbReference type="ARBA" id="ARBA00022737"/>
    </source>
</evidence>
<dbReference type="EMBL" id="FNQM01000010">
    <property type="protein sequence ID" value="SEA73047.1"/>
    <property type="molecule type" value="Genomic_DNA"/>
</dbReference>
<feature type="compositionally biased region" description="Acidic residues" evidence="8">
    <location>
        <begin position="1770"/>
        <end position="1779"/>
    </location>
</feature>
<feature type="compositionally biased region" description="Pro residues" evidence="8">
    <location>
        <begin position="244"/>
        <end position="258"/>
    </location>
</feature>
<feature type="region of interest" description="Disordered" evidence="8">
    <location>
        <begin position="110"/>
        <end position="283"/>
    </location>
</feature>
<dbReference type="GO" id="GO:0005509">
    <property type="term" value="F:calcium ion binding"/>
    <property type="evidence" value="ECO:0007669"/>
    <property type="project" value="InterPro"/>
</dbReference>
<keyword evidence="11" id="KW-1185">Reference proteome</keyword>
<proteinExistence type="predicted"/>
<dbReference type="GO" id="GO:0005576">
    <property type="term" value="C:extracellular region"/>
    <property type="evidence" value="ECO:0007669"/>
    <property type="project" value="UniProtKB-SubCell"/>
</dbReference>
<dbReference type="PRINTS" id="PR01488">
    <property type="entry name" value="RTXTOXINA"/>
</dbReference>
<dbReference type="PANTHER" id="PTHR38340">
    <property type="entry name" value="S-LAYER PROTEIN"/>
    <property type="match status" value="1"/>
</dbReference>
<dbReference type="Proteomes" id="UP000198703">
    <property type="component" value="Unassembled WGS sequence"/>
</dbReference>
<evidence type="ECO:0000256" key="6">
    <source>
        <dbReference type="ARBA" id="ARBA00023026"/>
    </source>
</evidence>
<dbReference type="Pfam" id="PF00028">
    <property type="entry name" value="Cadherin"/>
    <property type="match status" value="3"/>
</dbReference>
<feature type="domain" description="Cadherin" evidence="9">
    <location>
        <begin position="623"/>
        <end position="726"/>
    </location>
</feature>
<dbReference type="STRING" id="89524.SAMN05444370_11083"/>
<gene>
    <name evidence="10" type="ORF">SAMN05444370_11083</name>
</gene>
<organism evidence="10 11">
    <name type="scientific">Rubrimonas cliftonensis</name>
    <dbReference type="NCBI Taxonomy" id="89524"/>
    <lineage>
        <taxon>Bacteria</taxon>
        <taxon>Pseudomonadati</taxon>
        <taxon>Pseudomonadota</taxon>
        <taxon>Alphaproteobacteria</taxon>
        <taxon>Rhodobacterales</taxon>
        <taxon>Paracoccaceae</taxon>
        <taxon>Rubrimonas</taxon>
    </lineage>
</organism>